<dbReference type="OrthoDB" id="9809392at2"/>
<keyword evidence="1" id="KW-0175">Coiled coil</keyword>
<reference evidence="2 3" key="1">
    <citation type="submission" date="2019-07" db="EMBL/GenBank/DDBJ databases">
        <title>Qingshengfaniella alkalisoli gen. nov., sp. nov., isolated from saline soil.</title>
        <authorList>
            <person name="Xu L."/>
            <person name="Huang X.-X."/>
            <person name="Sun J.-Q."/>
        </authorList>
    </citation>
    <scope>NUCLEOTIDE SEQUENCE [LARGE SCALE GENOMIC DNA]</scope>
    <source>
        <strain evidence="2 3">DSM 27279</strain>
    </source>
</reference>
<accession>A0A556A893</accession>
<name>A0A556A893_9BURK</name>
<proteinExistence type="predicted"/>
<gene>
    <name evidence="2" type="ORF">FOZ76_26220</name>
</gene>
<comment type="caution">
    <text evidence="2">The sequence shown here is derived from an EMBL/GenBank/DDBJ whole genome shotgun (WGS) entry which is preliminary data.</text>
</comment>
<evidence type="ECO:0000256" key="1">
    <source>
        <dbReference type="SAM" id="Coils"/>
    </source>
</evidence>
<organism evidence="2 3">
    <name type="scientific">Verticiella sediminum</name>
    <dbReference type="NCBI Taxonomy" id="1247510"/>
    <lineage>
        <taxon>Bacteria</taxon>
        <taxon>Pseudomonadati</taxon>
        <taxon>Pseudomonadota</taxon>
        <taxon>Betaproteobacteria</taxon>
        <taxon>Burkholderiales</taxon>
        <taxon>Alcaligenaceae</taxon>
        <taxon>Verticiella</taxon>
    </lineage>
</organism>
<keyword evidence="3" id="KW-1185">Reference proteome</keyword>
<dbReference type="RefSeq" id="WP_143951222.1">
    <property type="nucleotide sequence ID" value="NZ_BAABMB010000005.1"/>
</dbReference>
<dbReference type="Proteomes" id="UP000318405">
    <property type="component" value="Unassembled WGS sequence"/>
</dbReference>
<feature type="coiled-coil region" evidence="1">
    <location>
        <begin position="110"/>
        <end position="140"/>
    </location>
</feature>
<evidence type="ECO:0000313" key="3">
    <source>
        <dbReference type="Proteomes" id="UP000318405"/>
    </source>
</evidence>
<protein>
    <submittedName>
        <fullName evidence="2">Uncharacterized protein</fullName>
    </submittedName>
</protein>
<evidence type="ECO:0000313" key="2">
    <source>
        <dbReference type="EMBL" id="TSH89107.1"/>
    </source>
</evidence>
<sequence length="165" mass="18438">MFRPNNPDIDFPGLQAAVLRAAGTRRNTDVPPLVDTPAALEAEADTPSASGWRARLRAVPVLGGVLAYTRRGLLAATAPGISPRARVRALPFLGGALGWLHAWATLPRWRRQLRDEVQVLREQRHAMQRELDELRRAQGDLLRDMGRLRVTLAERQRGEPARRSF</sequence>
<dbReference type="AlphaFoldDB" id="A0A556A893"/>
<dbReference type="EMBL" id="VLTJ01000042">
    <property type="protein sequence ID" value="TSH89107.1"/>
    <property type="molecule type" value="Genomic_DNA"/>
</dbReference>